<proteinExistence type="predicted"/>
<dbReference type="GO" id="GO:0004526">
    <property type="term" value="F:ribonuclease P activity"/>
    <property type="evidence" value="ECO:0007669"/>
    <property type="project" value="TreeGrafter"/>
</dbReference>
<dbReference type="EMBL" id="KB740984">
    <property type="protein sequence ID" value="ENN76327.1"/>
    <property type="molecule type" value="Genomic_DNA"/>
</dbReference>
<name>N6UCE8_DENPD</name>
<gene>
    <name evidence="1" type="ORF">YQE_07290</name>
</gene>
<dbReference type="GO" id="GO:0000172">
    <property type="term" value="C:ribonuclease MRP complex"/>
    <property type="evidence" value="ECO:0007669"/>
    <property type="project" value="TreeGrafter"/>
</dbReference>
<dbReference type="OrthoDB" id="63112at2759"/>
<dbReference type="GO" id="GO:0001682">
    <property type="term" value="P:tRNA 5'-leader removal"/>
    <property type="evidence" value="ECO:0007669"/>
    <property type="project" value="InterPro"/>
</dbReference>
<dbReference type="Gene3D" id="3.80.10.10">
    <property type="entry name" value="Ribonuclease Inhibitor"/>
    <property type="match status" value="2"/>
</dbReference>
<feature type="non-terminal residue" evidence="1">
    <location>
        <position position="1"/>
    </location>
</feature>
<evidence type="ECO:0000313" key="1">
    <source>
        <dbReference type="EMBL" id="ENN76327.1"/>
    </source>
</evidence>
<dbReference type="GO" id="GO:0000447">
    <property type="term" value="P:endonucleolytic cleavage in ITS1 to separate SSU-rRNA from 5.8S rRNA and LSU-rRNA from tricistronic rRNA transcript (SSU-rRNA, 5.8S rRNA, LSU-rRNA)"/>
    <property type="evidence" value="ECO:0007669"/>
    <property type="project" value="TreeGrafter"/>
</dbReference>
<dbReference type="InterPro" id="IPR032675">
    <property type="entry name" value="LRR_dom_sf"/>
</dbReference>
<dbReference type="GO" id="GO:0030681">
    <property type="term" value="C:multimeric ribonuclease P complex"/>
    <property type="evidence" value="ECO:0007669"/>
    <property type="project" value="TreeGrafter"/>
</dbReference>
<protein>
    <submittedName>
        <fullName evidence="1">Uncharacterized protein</fullName>
    </submittedName>
</protein>
<dbReference type="SUPFAM" id="SSF52047">
    <property type="entry name" value="RNI-like"/>
    <property type="match status" value="1"/>
</dbReference>
<dbReference type="GO" id="GO:0000171">
    <property type="term" value="F:ribonuclease MRP activity"/>
    <property type="evidence" value="ECO:0007669"/>
    <property type="project" value="TreeGrafter"/>
</dbReference>
<dbReference type="Pfam" id="PF08584">
    <property type="entry name" value="Ribonuc_P_40"/>
    <property type="match status" value="1"/>
</dbReference>
<dbReference type="SMART" id="SM00367">
    <property type="entry name" value="LRR_CC"/>
    <property type="match status" value="2"/>
</dbReference>
<accession>N6UCE8</accession>
<sequence>MQNPEVWSFSEPQPSFNVQRIGAAQLSLKQVEKFHFNHLVSVVLPDSFKLPDQFANVLVNDCEYYKILDLNLAALLGSKFRQNFIKKGKLILLSIGTRIDCDNCCAITSTGSLILSLTKDSYQRFGLDGKTMPKFRDVRSLKTLSLKSVGSLVVHMTPTIISKFRHSKDPEKIMGSLQRSIDRLNETLVAYVPYYLHETMAVEVLEAVKVLIEKKRKTCYYNYSMSHFLTEMNVLVSLTEVVLNHRLRNIDFSRWPKIMRYVLYKNLGKMSGLEVLNLGSCTGGWRTSEFDKYILDGIRIMRNLRSICLCFDCSDLVIQTVSENCPFIQSIDVTSSGCVTDRSIPCLLNCKQLKELQLHRTSVSVSGLAKLISGLPRLQNIGKCDEFRHIIVYIYQSEINCGPFELRNIQTRDLSTESLRLLVEMFPKVEYISLFHDMQVADLSVLVSLVRLRELKLLSCAFYGDSLKQLLEIAGRNFTHIHLEHVEEMDFNVLGVIGNYCPKLKSLVFYNCDLRSALVANNRILEPLQAHPFYNLERIFWVVDSSTSYLEFILSHAVNIRYIHLGSSSGITHSSMVNILRINPMKHLEELRVLYSSDMNMRTVELLLASCTSLKVLSELESWQGISIEELNSFRHQIKSSNFDLDISPTLSFSSC</sequence>
<dbReference type="PANTHER" id="PTHR15396">
    <property type="entry name" value="RIBONUCLEASE P PROTEIN SUBUNIT P40"/>
    <property type="match status" value="1"/>
</dbReference>
<dbReference type="AlphaFoldDB" id="N6UCE8"/>
<organism evidence="1">
    <name type="scientific">Dendroctonus ponderosae</name>
    <name type="common">Mountain pine beetle</name>
    <dbReference type="NCBI Taxonomy" id="77166"/>
    <lineage>
        <taxon>Eukaryota</taxon>
        <taxon>Metazoa</taxon>
        <taxon>Ecdysozoa</taxon>
        <taxon>Arthropoda</taxon>
        <taxon>Hexapoda</taxon>
        <taxon>Insecta</taxon>
        <taxon>Pterygota</taxon>
        <taxon>Neoptera</taxon>
        <taxon>Endopterygota</taxon>
        <taxon>Coleoptera</taxon>
        <taxon>Polyphaga</taxon>
        <taxon>Cucujiformia</taxon>
        <taxon>Curculionidae</taxon>
        <taxon>Scolytinae</taxon>
        <taxon>Dendroctonus</taxon>
    </lineage>
</organism>
<dbReference type="InterPro" id="IPR006553">
    <property type="entry name" value="Leu-rich_rpt_Cys-con_subtyp"/>
</dbReference>
<dbReference type="HOGENOM" id="CLU_027598_0_0_1"/>
<dbReference type="InterPro" id="IPR013893">
    <property type="entry name" value="RNase_P_Rpp40"/>
</dbReference>
<dbReference type="PANTHER" id="PTHR15396:SF1">
    <property type="entry name" value="RIBONUCLEASE P PROTEIN SUBUNIT P40"/>
    <property type="match status" value="1"/>
</dbReference>
<dbReference type="OMA" id="NVPWMLH"/>
<reference evidence="1" key="1">
    <citation type="journal article" date="2013" name="Genome Biol.">
        <title>Draft genome of the mountain pine beetle, Dendroctonus ponderosae Hopkins, a major forest pest.</title>
        <authorList>
            <person name="Keeling C.I."/>
            <person name="Yuen M.M."/>
            <person name="Liao N.Y."/>
            <person name="Docking T.R."/>
            <person name="Chan S.K."/>
            <person name="Taylor G.A."/>
            <person name="Palmquist D.L."/>
            <person name="Jackman S.D."/>
            <person name="Nguyen A."/>
            <person name="Li M."/>
            <person name="Henderson H."/>
            <person name="Janes J.K."/>
            <person name="Zhao Y."/>
            <person name="Pandoh P."/>
            <person name="Moore R."/>
            <person name="Sperling F.A."/>
            <person name="Huber D.P."/>
            <person name="Birol I."/>
            <person name="Jones S.J."/>
            <person name="Bohlmann J."/>
        </authorList>
    </citation>
    <scope>NUCLEOTIDE SEQUENCE</scope>
</reference>